<dbReference type="PROSITE" id="PS00972">
    <property type="entry name" value="USP_1"/>
    <property type="match status" value="1"/>
</dbReference>
<gene>
    <name evidence="15" type="ORF">BDEG_23250</name>
</gene>
<evidence type="ECO:0000256" key="10">
    <source>
        <dbReference type="ARBA" id="ARBA00022833"/>
    </source>
</evidence>
<dbReference type="Proteomes" id="UP000077115">
    <property type="component" value="Unassembled WGS sequence"/>
</dbReference>
<dbReference type="InterPro" id="IPR038765">
    <property type="entry name" value="Papain-like_cys_pep_sf"/>
</dbReference>
<evidence type="ECO:0000259" key="14">
    <source>
        <dbReference type="PROSITE" id="PS51283"/>
    </source>
</evidence>
<dbReference type="GO" id="GO:0005829">
    <property type="term" value="C:cytosol"/>
    <property type="evidence" value="ECO:0007669"/>
    <property type="project" value="TreeGrafter"/>
</dbReference>
<keyword evidence="10" id="KW-0862">Zinc</keyword>
<dbReference type="GO" id="GO:0005634">
    <property type="term" value="C:nucleus"/>
    <property type="evidence" value="ECO:0007669"/>
    <property type="project" value="TreeGrafter"/>
</dbReference>
<dbReference type="CDD" id="cd01795">
    <property type="entry name" value="Ubl_USP48"/>
    <property type="match status" value="1"/>
</dbReference>
<dbReference type="Gene3D" id="3.90.70.10">
    <property type="entry name" value="Cysteine proteinases"/>
    <property type="match status" value="1"/>
</dbReference>
<dbReference type="AlphaFoldDB" id="A0A177WGZ9"/>
<dbReference type="OrthoDB" id="289038at2759"/>
<feature type="domain" description="DUSP" evidence="14">
    <location>
        <begin position="778"/>
        <end position="886"/>
    </location>
</feature>
<dbReference type="VEuPathDB" id="FungiDB:BDEG_23250"/>
<dbReference type="SMART" id="SM00547">
    <property type="entry name" value="ZnF_RBZ"/>
    <property type="match status" value="1"/>
</dbReference>
<dbReference type="GO" id="GO:0008270">
    <property type="term" value="F:zinc ion binding"/>
    <property type="evidence" value="ECO:0007669"/>
    <property type="project" value="UniProtKB-KW"/>
</dbReference>
<evidence type="ECO:0000256" key="8">
    <source>
        <dbReference type="ARBA" id="ARBA00022801"/>
    </source>
</evidence>
<evidence type="ECO:0000256" key="2">
    <source>
        <dbReference type="ARBA" id="ARBA00009085"/>
    </source>
</evidence>
<evidence type="ECO:0000256" key="3">
    <source>
        <dbReference type="ARBA" id="ARBA00012759"/>
    </source>
</evidence>
<evidence type="ECO:0000256" key="1">
    <source>
        <dbReference type="ARBA" id="ARBA00000707"/>
    </source>
</evidence>
<proteinExistence type="inferred from homology"/>
<dbReference type="Pfam" id="PF00443">
    <property type="entry name" value="UCH"/>
    <property type="match status" value="1"/>
</dbReference>
<name>A0A177WGZ9_BATDL</name>
<dbReference type="PROSITE" id="PS50053">
    <property type="entry name" value="UBIQUITIN_2"/>
    <property type="match status" value="1"/>
</dbReference>
<keyword evidence="7" id="KW-0833">Ubl conjugation pathway</keyword>
<organism evidence="15 16">
    <name type="scientific">Batrachochytrium dendrobatidis (strain JEL423)</name>
    <dbReference type="NCBI Taxonomy" id="403673"/>
    <lineage>
        <taxon>Eukaryota</taxon>
        <taxon>Fungi</taxon>
        <taxon>Fungi incertae sedis</taxon>
        <taxon>Chytridiomycota</taxon>
        <taxon>Chytridiomycota incertae sedis</taxon>
        <taxon>Chytridiomycetes</taxon>
        <taxon>Rhizophydiales</taxon>
        <taxon>Rhizophydiales incertae sedis</taxon>
        <taxon>Batrachochytrium</taxon>
    </lineage>
</organism>
<feature type="domain" description="Ubiquitin-like" evidence="12">
    <location>
        <begin position="984"/>
        <end position="1053"/>
    </location>
</feature>
<dbReference type="InterPro" id="IPR018200">
    <property type="entry name" value="USP_CS"/>
</dbReference>
<dbReference type="GO" id="GO:0004197">
    <property type="term" value="F:cysteine-type endopeptidase activity"/>
    <property type="evidence" value="ECO:0007669"/>
    <property type="project" value="InterPro"/>
</dbReference>
<evidence type="ECO:0000259" key="12">
    <source>
        <dbReference type="PROSITE" id="PS50053"/>
    </source>
</evidence>
<feature type="region of interest" description="Disordered" evidence="11">
    <location>
        <begin position="966"/>
        <end position="990"/>
    </location>
</feature>
<evidence type="ECO:0000256" key="7">
    <source>
        <dbReference type="ARBA" id="ARBA00022786"/>
    </source>
</evidence>
<comment type="similarity">
    <text evidence="2">Belongs to the peptidase C19 family.</text>
</comment>
<dbReference type="GO" id="GO:0016579">
    <property type="term" value="P:protein deubiquitination"/>
    <property type="evidence" value="ECO:0007669"/>
    <property type="project" value="InterPro"/>
</dbReference>
<keyword evidence="8" id="KW-0378">Hydrolase</keyword>
<dbReference type="GO" id="GO:0004843">
    <property type="term" value="F:cysteine-type deubiquitinase activity"/>
    <property type="evidence" value="ECO:0007669"/>
    <property type="project" value="UniProtKB-EC"/>
</dbReference>
<evidence type="ECO:0000313" key="16">
    <source>
        <dbReference type="Proteomes" id="UP000077115"/>
    </source>
</evidence>
<dbReference type="Gene3D" id="3.30.2230.10">
    <property type="entry name" value="DUSP-like"/>
    <property type="match status" value="1"/>
</dbReference>
<reference evidence="15 16" key="2">
    <citation type="submission" date="2016-05" db="EMBL/GenBank/DDBJ databases">
        <title>Lineage-specific infection strategies underlie the spectrum of fungal disease in amphibians.</title>
        <authorList>
            <person name="Cuomo C.A."/>
            <person name="Farrer R.A."/>
            <person name="James T."/>
            <person name="Longcore J."/>
            <person name="Birren B."/>
        </authorList>
    </citation>
    <scope>NUCLEOTIDE SEQUENCE [LARGE SCALE GENOMIC DNA]</scope>
    <source>
        <strain evidence="15 16">JEL423</strain>
    </source>
</reference>
<evidence type="ECO:0000256" key="9">
    <source>
        <dbReference type="ARBA" id="ARBA00022807"/>
    </source>
</evidence>
<keyword evidence="4" id="KW-0645">Protease</keyword>
<dbReference type="PROSITE" id="PS00973">
    <property type="entry name" value="USP_2"/>
    <property type="match status" value="1"/>
</dbReference>
<evidence type="ECO:0000256" key="6">
    <source>
        <dbReference type="ARBA" id="ARBA00022771"/>
    </source>
</evidence>
<dbReference type="EC" id="3.4.19.12" evidence="3"/>
<feature type="domain" description="USP" evidence="13">
    <location>
        <begin position="103"/>
        <end position="398"/>
    </location>
</feature>
<dbReference type="InterPro" id="IPR035927">
    <property type="entry name" value="DUSP-like_sf"/>
</dbReference>
<dbReference type="eggNOG" id="KOG1863">
    <property type="taxonomic scope" value="Eukaryota"/>
</dbReference>
<feature type="compositionally biased region" description="Basic residues" evidence="11">
    <location>
        <begin position="981"/>
        <end position="990"/>
    </location>
</feature>
<dbReference type="InterPro" id="IPR028889">
    <property type="entry name" value="USP"/>
</dbReference>
<keyword evidence="9" id="KW-0788">Thiol protease</keyword>
<dbReference type="InterPro" id="IPR044743">
    <property type="entry name" value="Ubl_USP48"/>
</dbReference>
<protein>
    <recommendedName>
        <fullName evidence="3">ubiquitinyl hydrolase 1</fullName>
        <ecNumber evidence="3">3.4.19.12</ecNumber>
    </recommendedName>
</protein>
<dbReference type="PANTHER" id="PTHR24006:SF888">
    <property type="entry name" value="UBIQUITIN CARBOXYL-TERMINAL HYDROLASE 30"/>
    <property type="match status" value="1"/>
</dbReference>
<dbReference type="InterPro" id="IPR029071">
    <property type="entry name" value="Ubiquitin-like_domsf"/>
</dbReference>
<comment type="catalytic activity">
    <reaction evidence="1">
        <text>Thiol-dependent hydrolysis of ester, thioester, amide, peptide and isopeptide bonds formed by the C-terminal Gly of ubiquitin (a 76-residue protein attached to proteins as an intracellular targeting signal).</text>
        <dbReference type="EC" id="3.4.19.12"/>
    </reaction>
</comment>
<evidence type="ECO:0000256" key="11">
    <source>
        <dbReference type="SAM" id="MobiDB-lite"/>
    </source>
</evidence>
<evidence type="ECO:0000256" key="4">
    <source>
        <dbReference type="ARBA" id="ARBA00022670"/>
    </source>
</evidence>
<keyword evidence="5" id="KW-0479">Metal-binding</keyword>
<dbReference type="Pfam" id="PF00240">
    <property type="entry name" value="ubiquitin"/>
    <property type="match status" value="1"/>
</dbReference>
<dbReference type="InterPro" id="IPR001876">
    <property type="entry name" value="Znf_RanBP2"/>
</dbReference>
<accession>A0A177WGZ9</accession>
<evidence type="ECO:0000313" key="15">
    <source>
        <dbReference type="EMBL" id="OAJ39399.1"/>
    </source>
</evidence>
<dbReference type="PROSITE" id="PS51283">
    <property type="entry name" value="DUSP"/>
    <property type="match status" value="1"/>
</dbReference>
<sequence>MQQPSYELDMPRKQDIGLWKQDFQTVALLSSKSGRPHCLNKQHASAATQPSGSSSSKCIVSKCRDNPNCINYLGQNILLEQFSTTDAYSNSMFHPRDLNKMPAGLKNHGATCYLNSLLQAWFYTPDINSTIMKHAFHAHKNSVLYELGLVLAQLELSEKPCVSPERLINIMKIDPSLQQDALEFEKLFVSVVDLEIASLYTGSDSIMHLNDLMKGEHSYVTCCKNCQSKSSRQGSFHELALDITSCLTLLDCVNDYLFSELLQGDNQYMCSTCNSKQDASRHIQLHSLPKILNFQITRFRFDPKTLLKEKIHEKIEFPEWIDMSSFLVTAAQDSAIYELKSVLLHKGFSANSGHYVQRLYSQKYDKWLNLDDETVSIMPFPSFELDGSKGISSKSTKTANGKLEKTAAKSKVFVNISLKKQSLKNSNITEKSTAVTKQAQQATLTFSSSSAYQLTYVLSSKRLVDGNLVFPEETAVDSKKDAHMIIPKDMKAEIDLDNRDFHHQFETQITNKEMTVNILEAENVAWKQIFSTWHTMDEKTPFVYIMTKNLAELLKKRAAWIANLRKSLYVLDDKKNSEDEIAPLDTDIAEQSDNLWSISNHDLLCAHSKLHPVKLWMTKKISQTGYELLKQLGISVDPMLYSDDICIDCYQNVKQRIISNAEHQKNVKMVFDALSIRNSKTHDPVQPGYFISKSWLNDWKKGITFVAPNIGNYKKDVWCAHGALSIHSSRRTLISSKSHEILQHIFPDMKCCLGNDTECVLCIENHEQDSLEHRPLRIRANFEANTLKRLLDKKKLQLEINHDYFLVPTSFLTMWRSFVKSRNHSLPPTSLDINSVLCQAHGNLLFDLETDNTKETVLSFVSTDEWKVIQEIYILADKKAIHVRLVVDDADIPSKNVHFEVDPPTCWECRKQRILSFDKTDIHIVKFATPIDTDFQVDHKGLESEDGKNSSDATISKSDVLLLDSKRPLSKSPEPKPNLPTKKRRVSKRIRSERSVVACITPTMTAHELKFKLMNHFHTPPMYQQLFYRDKELVQDEMTMREIGIGPGETIEIRIFEQPEHPTFQDHASTSTESGFSGTALAGIMPGLASTQTQKTSSEHHNCESWTCFKCTFINPSTTKECSMCGPINT</sequence>
<evidence type="ECO:0000259" key="13">
    <source>
        <dbReference type="PROSITE" id="PS50235"/>
    </source>
</evidence>
<dbReference type="PROSITE" id="PS01358">
    <property type="entry name" value="ZF_RANBP2_1"/>
    <property type="match status" value="1"/>
</dbReference>
<dbReference type="PANTHER" id="PTHR24006">
    <property type="entry name" value="UBIQUITIN CARBOXYL-TERMINAL HYDROLASE"/>
    <property type="match status" value="1"/>
</dbReference>
<dbReference type="GO" id="GO:0006508">
    <property type="term" value="P:proteolysis"/>
    <property type="evidence" value="ECO:0007669"/>
    <property type="project" value="UniProtKB-KW"/>
</dbReference>
<dbReference type="InterPro" id="IPR001394">
    <property type="entry name" value="Peptidase_C19_UCH"/>
</dbReference>
<reference evidence="15 16" key="1">
    <citation type="submission" date="2006-10" db="EMBL/GenBank/DDBJ databases">
        <title>The Genome Sequence of Batrachochytrium dendrobatidis JEL423.</title>
        <authorList>
            <consortium name="The Broad Institute Genome Sequencing Platform"/>
            <person name="Birren B."/>
            <person name="Lander E."/>
            <person name="Galagan J."/>
            <person name="Cuomo C."/>
            <person name="Devon K."/>
            <person name="Jaffe D."/>
            <person name="Butler J."/>
            <person name="Alvarez P."/>
            <person name="Gnerre S."/>
            <person name="Grabherr M."/>
            <person name="Kleber M."/>
            <person name="Mauceli E."/>
            <person name="Brockman W."/>
            <person name="Young S."/>
            <person name="LaButti K."/>
            <person name="Sykes S."/>
            <person name="DeCaprio D."/>
            <person name="Crawford M."/>
            <person name="Koehrsen M."/>
            <person name="Engels R."/>
            <person name="Montgomery P."/>
            <person name="Pearson M."/>
            <person name="Howarth C."/>
            <person name="Larson L."/>
            <person name="White J."/>
            <person name="O'Leary S."/>
            <person name="Kodira C."/>
            <person name="Zeng Q."/>
            <person name="Yandava C."/>
            <person name="Alvarado L."/>
            <person name="Longcore J."/>
            <person name="James T."/>
        </authorList>
    </citation>
    <scope>NUCLEOTIDE SEQUENCE [LARGE SCALE GENOMIC DNA]</scope>
    <source>
        <strain evidence="15 16">JEL423</strain>
    </source>
</reference>
<keyword evidence="6" id="KW-0863">Zinc-finger</keyword>
<dbReference type="InterPro" id="IPR000626">
    <property type="entry name" value="Ubiquitin-like_dom"/>
</dbReference>
<evidence type="ECO:0000256" key="5">
    <source>
        <dbReference type="ARBA" id="ARBA00022723"/>
    </source>
</evidence>
<dbReference type="SUPFAM" id="SSF54001">
    <property type="entry name" value="Cysteine proteinases"/>
    <property type="match status" value="1"/>
</dbReference>
<dbReference type="Gene3D" id="3.10.20.90">
    <property type="entry name" value="Phosphatidylinositol 3-kinase Catalytic Subunit, Chain A, domain 1"/>
    <property type="match status" value="1"/>
</dbReference>
<dbReference type="SUPFAM" id="SSF54236">
    <property type="entry name" value="Ubiquitin-like"/>
    <property type="match status" value="1"/>
</dbReference>
<dbReference type="PROSITE" id="PS50235">
    <property type="entry name" value="USP_3"/>
    <property type="match status" value="1"/>
</dbReference>
<dbReference type="EMBL" id="DS022303">
    <property type="protein sequence ID" value="OAJ39399.1"/>
    <property type="molecule type" value="Genomic_DNA"/>
</dbReference>
<dbReference type="InterPro" id="IPR006615">
    <property type="entry name" value="Pept_C19_DUSP"/>
</dbReference>
<dbReference type="InterPro" id="IPR050164">
    <property type="entry name" value="Peptidase_C19"/>
</dbReference>
<dbReference type="STRING" id="403673.A0A177WGZ9"/>